<dbReference type="CDD" id="cd11063">
    <property type="entry name" value="CYP52"/>
    <property type="match status" value="1"/>
</dbReference>
<dbReference type="Proteomes" id="UP000054342">
    <property type="component" value="Unassembled WGS sequence"/>
</dbReference>
<evidence type="ECO:0000256" key="5">
    <source>
        <dbReference type="ARBA" id="ARBA00023004"/>
    </source>
</evidence>
<evidence type="ECO:0000313" key="7">
    <source>
        <dbReference type="EMBL" id="KIW51584.1"/>
    </source>
</evidence>
<dbReference type="InterPro" id="IPR047146">
    <property type="entry name" value="Cyt_P450_E_CYP52_fungi"/>
</dbReference>
<reference evidence="7 8" key="1">
    <citation type="submission" date="2015-01" db="EMBL/GenBank/DDBJ databases">
        <title>The Genome Sequence of Exophiala xenobiotica CBS118157.</title>
        <authorList>
            <consortium name="The Broad Institute Genomics Platform"/>
            <person name="Cuomo C."/>
            <person name="de Hoog S."/>
            <person name="Gorbushina A."/>
            <person name="Stielow B."/>
            <person name="Teixiera M."/>
            <person name="Abouelleil A."/>
            <person name="Chapman S.B."/>
            <person name="Priest M."/>
            <person name="Young S.K."/>
            <person name="Wortman J."/>
            <person name="Nusbaum C."/>
            <person name="Birren B."/>
        </authorList>
    </citation>
    <scope>NUCLEOTIDE SEQUENCE [LARGE SCALE GENOMIC DNA]</scope>
    <source>
        <strain evidence="7 8">CBS 118157</strain>
    </source>
</reference>
<keyword evidence="6" id="KW-0503">Monooxygenase</keyword>
<keyword evidence="5" id="KW-0408">Iron</keyword>
<dbReference type="SUPFAM" id="SSF48264">
    <property type="entry name" value="Cytochrome P450"/>
    <property type="match status" value="1"/>
</dbReference>
<dbReference type="OrthoDB" id="1470350at2759"/>
<evidence type="ECO:0008006" key="9">
    <source>
        <dbReference type="Google" id="ProtNLM"/>
    </source>
</evidence>
<dbReference type="InterPro" id="IPR001128">
    <property type="entry name" value="Cyt_P450"/>
</dbReference>
<dbReference type="RefSeq" id="XP_013312168.1">
    <property type="nucleotide sequence ID" value="XM_013456714.1"/>
</dbReference>
<dbReference type="GeneID" id="25332200"/>
<evidence type="ECO:0000256" key="3">
    <source>
        <dbReference type="ARBA" id="ARBA00022723"/>
    </source>
</evidence>
<comment type="cofactor">
    <cofactor evidence="1">
        <name>heme</name>
        <dbReference type="ChEBI" id="CHEBI:30413"/>
    </cofactor>
</comment>
<dbReference type="Pfam" id="PF00067">
    <property type="entry name" value="p450"/>
    <property type="match status" value="1"/>
</dbReference>
<keyword evidence="8" id="KW-1185">Reference proteome</keyword>
<dbReference type="STRING" id="348802.A0A0D2EUR2"/>
<dbReference type="PRINTS" id="PR00385">
    <property type="entry name" value="P450"/>
</dbReference>
<dbReference type="PANTHER" id="PTHR24287">
    <property type="entry name" value="P450, PUTATIVE (EUROFUNG)-RELATED"/>
    <property type="match status" value="1"/>
</dbReference>
<evidence type="ECO:0000256" key="4">
    <source>
        <dbReference type="ARBA" id="ARBA00023002"/>
    </source>
</evidence>
<evidence type="ECO:0000256" key="1">
    <source>
        <dbReference type="ARBA" id="ARBA00001971"/>
    </source>
</evidence>
<keyword evidence="4" id="KW-0560">Oxidoreductase</keyword>
<dbReference type="GO" id="GO:0020037">
    <property type="term" value="F:heme binding"/>
    <property type="evidence" value="ECO:0007669"/>
    <property type="project" value="InterPro"/>
</dbReference>
<dbReference type="InterPro" id="IPR036396">
    <property type="entry name" value="Cyt_P450_sf"/>
</dbReference>
<evidence type="ECO:0000256" key="2">
    <source>
        <dbReference type="ARBA" id="ARBA00010617"/>
    </source>
</evidence>
<proteinExistence type="inferred from homology"/>
<dbReference type="HOGENOM" id="CLU_001570_27_0_1"/>
<name>A0A0D2EUR2_9EURO</name>
<dbReference type="PRINTS" id="PR01239">
    <property type="entry name" value="EP450IICYP52"/>
</dbReference>
<keyword evidence="3" id="KW-0479">Metal-binding</keyword>
<gene>
    <name evidence="7" type="ORF">PV05_10292</name>
</gene>
<comment type="similarity">
    <text evidence="2">Belongs to the cytochrome P450 family.</text>
</comment>
<dbReference type="GO" id="GO:0016712">
    <property type="term" value="F:oxidoreductase activity, acting on paired donors, with incorporation or reduction of molecular oxygen, reduced flavin or flavoprotein as one donor, and incorporation of one atom of oxygen"/>
    <property type="evidence" value="ECO:0007669"/>
    <property type="project" value="InterPro"/>
</dbReference>
<dbReference type="InterPro" id="IPR002974">
    <property type="entry name" value="Cyt_P450_E_CYP52_ascomycetes"/>
</dbReference>
<dbReference type="GO" id="GO:0005506">
    <property type="term" value="F:iron ion binding"/>
    <property type="evidence" value="ECO:0007669"/>
    <property type="project" value="InterPro"/>
</dbReference>
<dbReference type="PANTHER" id="PTHR24287:SF18">
    <property type="entry name" value="CYTOCHROME P450 MONOOXYGENASE APDE-RELATED"/>
    <property type="match status" value="1"/>
</dbReference>
<sequence>MFVFELITIRLVHKLAFAAVVGILSKWFYGRRRERQEQEAFARLNGCLPPQSEFKHHWPWALDLIKRHVETVLTDHALALQVEFTETLGITFAAYMFGCVGYFTSDPRNIEAITNSRFQDIGLGCRRPACYPFLGEGIFTQDGPPWKHSREMLRRQFARVQARDLETFTEQVEILVSTFRNAKGVVDLQPAFFRFTLATSTALLFGESIETLSRNEQKEFAEHFDRASRITAVRLPLADLCFLYNTWAYRKSCKIVKRYADYFVKRALRHSEDHGYEEASEKYAFILDLYNDYKDPTLVRDQLVNVLLAGRDTTACTMSWTIFHLVRYPDKLKRLREEIMAAAGAQTLITRAHTRNMPYLTAVLNEILRLYPQVPMNTRSAIRTTLLPKGGGPDGEAPVLVPRKAGITFSPYHMHRRKELFGADANEFRPERWLDGSLSNIGYAYMPFLHGYRTCLGKDFALSEASYGIVRLLQAYPSLRLPPDAVVEPTGQEKQMLTLVVSSLEGCKVVLD</sequence>
<evidence type="ECO:0000256" key="6">
    <source>
        <dbReference type="ARBA" id="ARBA00023033"/>
    </source>
</evidence>
<dbReference type="Gene3D" id="1.10.630.10">
    <property type="entry name" value="Cytochrome P450"/>
    <property type="match status" value="1"/>
</dbReference>
<accession>A0A0D2EUR2</accession>
<protein>
    <recommendedName>
        <fullName evidence="9">Cytochrome P450</fullName>
    </recommendedName>
</protein>
<dbReference type="AlphaFoldDB" id="A0A0D2EUR2"/>
<dbReference type="EMBL" id="KN847322">
    <property type="protein sequence ID" value="KIW51584.1"/>
    <property type="molecule type" value="Genomic_DNA"/>
</dbReference>
<evidence type="ECO:0000313" key="8">
    <source>
        <dbReference type="Proteomes" id="UP000054342"/>
    </source>
</evidence>
<organism evidence="7 8">
    <name type="scientific">Exophiala xenobiotica</name>
    <dbReference type="NCBI Taxonomy" id="348802"/>
    <lineage>
        <taxon>Eukaryota</taxon>
        <taxon>Fungi</taxon>
        <taxon>Dikarya</taxon>
        <taxon>Ascomycota</taxon>
        <taxon>Pezizomycotina</taxon>
        <taxon>Eurotiomycetes</taxon>
        <taxon>Chaetothyriomycetidae</taxon>
        <taxon>Chaetothyriales</taxon>
        <taxon>Herpotrichiellaceae</taxon>
        <taxon>Exophiala</taxon>
    </lineage>
</organism>